<dbReference type="GO" id="GO:0000725">
    <property type="term" value="P:recombinational repair"/>
    <property type="evidence" value="ECO:0007669"/>
    <property type="project" value="TreeGrafter"/>
</dbReference>
<dbReference type="PANTHER" id="PTHR11070:SF2">
    <property type="entry name" value="ATP-DEPENDENT DNA HELICASE SRS2"/>
    <property type="match status" value="1"/>
</dbReference>
<dbReference type="InterPro" id="IPR013986">
    <property type="entry name" value="DExx_box_DNA_helicase_dom_sf"/>
</dbReference>
<dbReference type="GO" id="GO:0005524">
    <property type="term" value="F:ATP binding"/>
    <property type="evidence" value="ECO:0007669"/>
    <property type="project" value="UniProtKB-UniRule"/>
</dbReference>
<sequence>MHSEGPLLIVAGAGAGKTKTITHRIVNLIKKGVSPEKILAVTFTNKAAKEMRERILTEIKKHSHGTENQEKTPFVSTFHSLGVYIIKENARLLGLTKYFTILDEGDTTSLIKEILKELGIDPKQFDPKKIKNVISREKGKFVHLADYPEGKSTSYGAGTEKVVKQVWDLYEKKKAKDNTLDFDDLLLKATKLLKDNPEVRKIYQEKWDYIHIDEYQDTNEVQYLMSKMLAENNKNICVVGDADQNIYSWRGANLKNILSFEKDYPKAKIVLLEENYRSTKNILEAANVIIKKNKYRPDKNLFTKNDTGQKIGLYEALDENDEAEFVATKILELLDGSIDSSFSGSLSPRARGALTLGPSACERPREEKSTTPSEVAVLYRANFQSRALEEAMLRYNIPYQVLGVKFFERKEIKDTLAYLRAALNPKNLADIKRIINFPARGIGKVTLLKIFANDMESLPIKVKIKINKFYEILEEIKEKIHNSKTSDVIKFVVKKSGIETELSSGGEEDMERLENIKELATLALKYDNLENGLGIERLLEDASLASDQDSLMINAGNPVRGREGSQRPSASNGIKLMTVHASKGLEFKNVFITGLEDGLFPHEKHNEDVTVDREEERRLFYVAVTRAKEKLFLSFANFRTIFGSRNINAPSEFISDIPADLLEKEGEDARVKTIYI</sequence>
<evidence type="ECO:0000313" key="14">
    <source>
        <dbReference type="EMBL" id="KKP89270.1"/>
    </source>
</evidence>
<comment type="caution">
    <text evidence="14">The sequence shown here is derived from an EMBL/GenBank/DDBJ whole genome shotgun (WGS) entry which is preliminary data.</text>
</comment>
<dbReference type="EMBL" id="LBQZ01000005">
    <property type="protein sequence ID" value="KKP89270.1"/>
    <property type="molecule type" value="Genomic_DNA"/>
</dbReference>
<dbReference type="Gene3D" id="1.10.10.160">
    <property type="match status" value="1"/>
</dbReference>
<dbReference type="CDD" id="cd18807">
    <property type="entry name" value="SF1_C_UvrD"/>
    <property type="match status" value="1"/>
</dbReference>
<gene>
    <name evidence="14" type="ORF">UR91_C0005G0006</name>
</gene>
<reference evidence="14 15" key="1">
    <citation type="journal article" date="2015" name="Nature">
        <title>rRNA introns, odd ribosomes, and small enigmatic genomes across a large radiation of phyla.</title>
        <authorList>
            <person name="Brown C.T."/>
            <person name="Hug L.A."/>
            <person name="Thomas B.C."/>
            <person name="Sharon I."/>
            <person name="Castelle C.J."/>
            <person name="Singh A."/>
            <person name="Wilkins M.J."/>
            <person name="Williams K.H."/>
            <person name="Banfield J.F."/>
        </authorList>
    </citation>
    <scope>NUCLEOTIDE SEQUENCE [LARGE SCALE GENOMIC DNA]</scope>
</reference>
<dbReference type="GO" id="GO:0005829">
    <property type="term" value="C:cytosol"/>
    <property type="evidence" value="ECO:0007669"/>
    <property type="project" value="TreeGrafter"/>
</dbReference>
<keyword evidence="7" id="KW-0413">Isomerase</keyword>
<dbReference type="CDD" id="cd17932">
    <property type="entry name" value="DEXQc_UvrD"/>
    <property type="match status" value="1"/>
</dbReference>
<dbReference type="PROSITE" id="PS51217">
    <property type="entry name" value="UVRD_HELICASE_CTER"/>
    <property type="match status" value="1"/>
</dbReference>
<keyword evidence="5 11" id="KW-0067">ATP-binding</keyword>
<dbReference type="PANTHER" id="PTHR11070">
    <property type="entry name" value="UVRD / RECB / PCRA DNA HELICASE FAMILY MEMBER"/>
    <property type="match status" value="1"/>
</dbReference>
<dbReference type="Gene3D" id="1.10.486.10">
    <property type="entry name" value="PCRA, domain 4"/>
    <property type="match status" value="1"/>
</dbReference>
<feature type="domain" description="UvrD-like helicase C-terminal" evidence="13">
    <location>
        <begin position="280"/>
        <end position="584"/>
    </location>
</feature>
<evidence type="ECO:0000259" key="13">
    <source>
        <dbReference type="PROSITE" id="PS51217"/>
    </source>
</evidence>
<evidence type="ECO:0000256" key="8">
    <source>
        <dbReference type="ARBA" id="ARBA00034617"/>
    </source>
</evidence>
<dbReference type="GO" id="GO:0033202">
    <property type="term" value="C:DNA helicase complex"/>
    <property type="evidence" value="ECO:0007669"/>
    <property type="project" value="TreeGrafter"/>
</dbReference>
<dbReference type="Gene3D" id="3.40.50.300">
    <property type="entry name" value="P-loop containing nucleotide triphosphate hydrolases"/>
    <property type="match status" value="2"/>
</dbReference>
<dbReference type="InterPro" id="IPR000212">
    <property type="entry name" value="DNA_helicase_UvrD/REP"/>
</dbReference>
<evidence type="ECO:0000256" key="10">
    <source>
        <dbReference type="ARBA" id="ARBA00048988"/>
    </source>
</evidence>
<evidence type="ECO:0000256" key="9">
    <source>
        <dbReference type="ARBA" id="ARBA00034808"/>
    </source>
</evidence>
<evidence type="ECO:0000256" key="7">
    <source>
        <dbReference type="ARBA" id="ARBA00023235"/>
    </source>
</evidence>
<comment type="catalytic activity">
    <reaction evidence="8">
        <text>Couples ATP hydrolysis with the unwinding of duplex DNA by translocating in the 3'-5' direction.</text>
        <dbReference type="EC" id="5.6.2.4"/>
    </reaction>
</comment>
<name>A0A0G0FP80_9BACT</name>
<protein>
    <recommendedName>
        <fullName evidence="9">DNA 3'-5' helicase</fullName>
        <ecNumber evidence="9">5.6.2.4</ecNumber>
    </recommendedName>
</protein>
<dbReference type="EC" id="5.6.2.4" evidence="9"/>
<dbReference type="Pfam" id="PF13361">
    <property type="entry name" value="UvrD_C"/>
    <property type="match status" value="1"/>
</dbReference>
<evidence type="ECO:0000256" key="11">
    <source>
        <dbReference type="PROSITE-ProRule" id="PRU00560"/>
    </source>
</evidence>
<comment type="similarity">
    <text evidence="1">Belongs to the helicase family. UvrD subfamily.</text>
</comment>
<dbReference type="InterPro" id="IPR014016">
    <property type="entry name" value="UvrD-like_ATP-bd"/>
</dbReference>
<feature type="domain" description="UvrD-like helicase ATP-binding" evidence="12">
    <location>
        <begin position="1"/>
        <end position="279"/>
    </location>
</feature>
<dbReference type="GO" id="GO:0043138">
    <property type="term" value="F:3'-5' DNA helicase activity"/>
    <property type="evidence" value="ECO:0007669"/>
    <property type="project" value="UniProtKB-EC"/>
</dbReference>
<evidence type="ECO:0000256" key="5">
    <source>
        <dbReference type="ARBA" id="ARBA00022840"/>
    </source>
</evidence>
<dbReference type="SUPFAM" id="SSF52540">
    <property type="entry name" value="P-loop containing nucleoside triphosphate hydrolases"/>
    <property type="match status" value="1"/>
</dbReference>
<dbReference type="InterPro" id="IPR027417">
    <property type="entry name" value="P-loop_NTPase"/>
</dbReference>
<dbReference type="Proteomes" id="UP000034798">
    <property type="component" value="Unassembled WGS sequence"/>
</dbReference>
<dbReference type="PROSITE" id="PS51198">
    <property type="entry name" value="UVRD_HELICASE_ATP_BIND"/>
    <property type="match status" value="1"/>
</dbReference>
<feature type="binding site" evidence="11">
    <location>
        <begin position="11"/>
        <end position="18"/>
    </location>
    <ligand>
        <name>ATP</name>
        <dbReference type="ChEBI" id="CHEBI:30616"/>
    </ligand>
</feature>
<evidence type="ECO:0000256" key="3">
    <source>
        <dbReference type="ARBA" id="ARBA00022801"/>
    </source>
</evidence>
<dbReference type="GO" id="GO:0003677">
    <property type="term" value="F:DNA binding"/>
    <property type="evidence" value="ECO:0007669"/>
    <property type="project" value="UniProtKB-KW"/>
</dbReference>
<keyword evidence="4 11" id="KW-0347">Helicase</keyword>
<accession>A0A0G0FP80</accession>
<dbReference type="InterPro" id="IPR014017">
    <property type="entry name" value="DNA_helicase_UvrD-like_C"/>
</dbReference>
<evidence type="ECO:0000313" key="15">
    <source>
        <dbReference type="Proteomes" id="UP000034798"/>
    </source>
</evidence>
<dbReference type="Pfam" id="PF00580">
    <property type="entry name" value="UvrD-helicase"/>
    <property type="match status" value="1"/>
</dbReference>
<keyword evidence="3 11" id="KW-0378">Hydrolase</keyword>
<comment type="catalytic activity">
    <reaction evidence="10">
        <text>ATP + H2O = ADP + phosphate + H(+)</text>
        <dbReference type="Rhea" id="RHEA:13065"/>
        <dbReference type="ChEBI" id="CHEBI:15377"/>
        <dbReference type="ChEBI" id="CHEBI:15378"/>
        <dbReference type="ChEBI" id="CHEBI:30616"/>
        <dbReference type="ChEBI" id="CHEBI:43474"/>
        <dbReference type="ChEBI" id="CHEBI:456216"/>
        <dbReference type="EC" id="5.6.2.4"/>
    </reaction>
</comment>
<evidence type="ECO:0000256" key="4">
    <source>
        <dbReference type="ARBA" id="ARBA00022806"/>
    </source>
</evidence>
<evidence type="ECO:0000256" key="2">
    <source>
        <dbReference type="ARBA" id="ARBA00022741"/>
    </source>
</evidence>
<evidence type="ECO:0000256" key="6">
    <source>
        <dbReference type="ARBA" id="ARBA00023125"/>
    </source>
</evidence>
<dbReference type="PATRIC" id="fig|1618752.3.peg.123"/>
<organism evidence="14 15">
    <name type="scientific">Candidatus Nomurabacteria bacterium GW2011_GWC2_35_8</name>
    <dbReference type="NCBI Taxonomy" id="1618752"/>
    <lineage>
        <taxon>Bacteria</taxon>
        <taxon>Candidatus Nomuraibacteriota</taxon>
    </lineage>
</organism>
<dbReference type="AlphaFoldDB" id="A0A0G0FP80"/>
<keyword evidence="2 11" id="KW-0547">Nucleotide-binding</keyword>
<evidence type="ECO:0000256" key="1">
    <source>
        <dbReference type="ARBA" id="ARBA00009922"/>
    </source>
</evidence>
<proteinExistence type="inferred from homology"/>
<dbReference type="GO" id="GO:0016887">
    <property type="term" value="F:ATP hydrolysis activity"/>
    <property type="evidence" value="ECO:0007669"/>
    <property type="project" value="RHEA"/>
</dbReference>
<keyword evidence="6" id="KW-0238">DNA-binding</keyword>
<evidence type="ECO:0000259" key="12">
    <source>
        <dbReference type="PROSITE" id="PS51198"/>
    </source>
</evidence>